<proteinExistence type="predicted"/>
<dbReference type="WBParaSite" id="L893_g782.t1">
    <property type="protein sequence ID" value="L893_g782.t1"/>
    <property type="gene ID" value="L893_g782"/>
</dbReference>
<reference evidence="4" key="1">
    <citation type="submission" date="2016-11" db="UniProtKB">
        <authorList>
            <consortium name="WormBaseParasite"/>
        </authorList>
    </citation>
    <scope>IDENTIFICATION</scope>
</reference>
<feature type="signal peptide" evidence="2">
    <location>
        <begin position="1"/>
        <end position="16"/>
    </location>
</feature>
<evidence type="ECO:0000313" key="3">
    <source>
        <dbReference type="Proteomes" id="UP000095287"/>
    </source>
</evidence>
<evidence type="ECO:0000256" key="1">
    <source>
        <dbReference type="SAM" id="MobiDB-lite"/>
    </source>
</evidence>
<protein>
    <submittedName>
        <fullName evidence="4">DUF3106 domain-containing protein</fullName>
    </submittedName>
</protein>
<feature type="chain" id="PRO_5009314911" evidence="2">
    <location>
        <begin position="17"/>
        <end position="139"/>
    </location>
</feature>
<name>A0A1I8ANJ4_9BILA</name>
<accession>A0A1I8ANJ4</accession>
<evidence type="ECO:0000313" key="4">
    <source>
        <dbReference type="WBParaSite" id="L893_g782.t1"/>
    </source>
</evidence>
<feature type="region of interest" description="Disordered" evidence="1">
    <location>
        <begin position="73"/>
        <end position="94"/>
    </location>
</feature>
<organism evidence="3 4">
    <name type="scientific">Steinernema glaseri</name>
    <dbReference type="NCBI Taxonomy" id="37863"/>
    <lineage>
        <taxon>Eukaryota</taxon>
        <taxon>Metazoa</taxon>
        <taxon>Ecdysozoa</taxon>
        <taxon>Nematoda</taxon>
        <taxon>Chromadorea</taxon>
        <taxon>Rhabditida</taxon>
        <taxon>Tylenchina</taxon>
        <taxon>Panagrolaimomorpha</taxon>
        <taxon>Strongyloidoidea</taxon>
        <taxon>Steinernematidae</taxon>
        <taxon>Steinernema</taxon>
    </lineage>
</organism>
<dbReference type="AlphaFoldDB" id="A0A1I8ANJ4"/>
<evidence type="ECO:0000256" key="2">
    <source>
        <dbReference type="SAM" id="SignalP"/>
    </source>
</evidence>
<sequence>MRSFALFLLLASGVLAQSFFDNSVIDDLQKVVDKPTKEQLKTLRNNRYISRAQKKEEFEKILHSQPQSVQDAFSQLQSKRQLREQKKEASLQQRMQWMPPSVAAAVKQAEEAKNDLSLSDMDYWNKRRQIWSQVNGRWY</sequence>
<keyword evidence="2" id="KW-0732">Signal</keyword>
<dbReference type="Proteomes" id="UP000095287">
    <property type="component" value="Unplaced"/>
</dbReference>
<keyword evidence="3" id="KW-1185">Reference proteome</keyword>